<proteinExistence type="predicted"/>
<dbReference type="Proteomes" id="UP000198615">
    <property type="component" value="Unassembled WGS sequence"/>
</dbReference>
<organism evidence="5 6">
    <name type="scientific">Thalassobaculum litoreum DSM 18839</name>
    <dbReference type="NCBI Taxonomy" id="1123362"/>
    <lineage>
        <taxon>Bacteria</taxon>
        <taxon>Pseudomonadati</taxon>
        <taxon>Pseudomonadota</taxon>
        <taxon>Alphaproteobacteria</taxon>
        <taxon>Rhodospirillales</taxon>
        <taxon>Thalassobaculaceae</taxon>
        <taxon>Thalassobaculum</taxon>
    </lineage>
</organism>
<name>A0A8G2BJ94_9PROT</name>
<feature type="domain" description="ABC transporter" evidence="4">
    <location>
        <begin position="2"/>
        <end position="210"/>
    </location>
</feature>
<dbReference type="InterPro" id="IPR003439">
    <property type="entry name" value="ABC_transporter-like_ATP-bd"/>
</dbReference>
<dbReference type="AlphaFoldDB" id="A0A8G2BJ94"/>
<dbReference type="InterPro" id="IPR027417">
    <property type="entry name" value="P-loop_NTPase"/>
</dbReference>
<reference evidence="5 6" key="1">
    <citation type="submission" date="2016-10" db="EMBL/GenBank/DDBJ databases">
        <authorList>
            <person name="Varghese N."/>
            <person name="Submissions S."/>
        </authorList>
    </citation>
    <scope>NUCLEOTIDE SEQUENCE [LARGE SCALE GENOMIC DNA]</scope>
    <source>
        <strain evidence="5 6">DSM 18839</strain>
    </source>
</reference>
<dbReference type="RefSeq" id="WP_215906113.1">
    <property type="nucleotide sequence ID" value="NZ_FNBW01000008.1"/>
</dbReference>
<keyword evidence="1" id="KW-0813">Transport</keyword>
<gene>
    <name evidence="5" type="ORF">SAMN05660686_02821</name>
</gene>
<evidence type="ECO:0000256" key="1">
    <source>
        <dbReference type="ARBA" id="ARBA00022448"/>
    </source>
</evidence>
<dbReference type="GO" id="GO:0016887">
    <property type="term" value="F:ATP hydrolysis activity"/>
    <property type="evidence" value="ECO:0007669"/>
    <property type="project" value="InterPro"/>
</dbReference>
<dbReference type="PANTHER" id="PTHR42781">
    <property type="entry name" value="SPERMIDINE/PUTRESCINE IMPORT ATP-BINDING PROTEIN POTA"/>
    <property type="match status" value="1"/>
</dbReference>
<evidence type="ECO:0000259" key="4">
    <source>
        <dbReference type="PROSITE" id="PS50893"/>
    </source>
</evidence>
<keyword evidence="2" id="KW-0547">Nucleotide-binding</keyword>
<dbReference type="GO" id="GO:0005524">
    <property type="term" value="F:ATP binding"/>
    <property type="evidence" value="ECO:0007669"/>
    <property type="project" value="UniProtKB-KW"/>
</dbReference>
<dbReference type="PANTHER" id="PTHR42781:SF4">
    <property type="entry name" value="SPERMIDINE_PUTRESCINE IMPORT ATP-BINDING PROTEIN POTA"/>
    <property type="match status" value="1"/>
</dbReference>
<sequence length="210" mass="22445">MLRLEGVSLSIGGRPLFAPLTLTVSPGDVTAVMGPSGSGKSSLLSLIAGLLDPALTASGTVRIGQEPILDLPPEARGIGLLFQDDLLFPHLSVRDNLLFGVPPGLPAAERRSLVREALEEAELAGFEDRDPATLSGGQRTRVALMRTLLSRPRALLLDEPFSRLDHALRDRIRRFVFDHATRRGLPVLLVTHDPDDADAAGGTRIDLAAV</sequence>
<evidence type="ECO:0000313" key="6">
    <source>
        <dbReference type="Proteomes" id="UP000198615"/>
    </source>
</evidence>
<accession>A0A8G2BJ94</accession>
<dbReference type="SMART" id="SM00382">
    <property type="entry name" value="AAA"/>
    <property type="match status" value="1"/>
</dbReference>
<protein>
    <submittedName>
        <fullName evidence="5">Putative thiamine transport system ATP-binding protein</fullName>
    </submittedName>
</protein>
<dbReference type="PROSITE" id="PS50893">
    <property type="entry name" value="ABC_TRANSPORTER_2"/>
    <property type="match status" value="1"/>
</dbReference>
<keyword evidence="6" id="KW-1185">Reference proteome</keyword>
<dbReference type="Pfam" id="PF00005">
    <property type="entry name" value="ABC_tran"/>
    <property type="match status" value="1"/>
</dbReference>
<evidence type="ECO:0000313" key="5">
    <source>
        <dbReference type="EMBL" id="SDF94071.1"/>
    </source>
</evidence>
<evidence type="ECO:0000256" key="3">
    <source>
        <dbReference type="ARBA" id="ARBA00022840"/>
    </source>
</evidence>
<dbReference type="EMBL" id="FNBW01000008">
    <property type="protein sequence ID" value="SDF94071.1"/>
    <property type="molecule type" value="Genomic_DNA"/>
</dbReference>
<dbReference type="InterPro" id="IPR003593">
    <property type="entry name" value="AAA+_ATPase"/>
</dbReference>
<comment type="caution">
    <text evidence="5">The sequence shown here is derived from an EMBL/GenBank/DDBJ whole genome shotgun (WGS) entry which is preliminary data.</text>
</comment>
<dbReference type="InterPro" id="IPR050093">
    <property type="entry name" value="ABC_SmlMolc_Importer"/>
</dbReference>
<keyword evidence="3 5" id="KW-0067">ATP-binding</keyword>
<evidence type="ECO:0000256" key="2">
    <source>
        <dbReference type="ARBA" id="ARBA00022741"/>
    </source>
</evidence>
<dbReference type="SUPFAM" id="SSF52540">
    <property type="entry name" value="P-loop containing nucleoside triphosphate hydrolases"/>
    <property type="match status" value="1"/>
</dbReference>
<dbReference type="Gene3D" id="3.40.50.300">
    <property type="entry name" value="P-loop containing nucleotide triphosphate hydrolases"/>
    <property type="match status" value="1"/>
</dbReference>